<keyword evidence="4" id="KW-1185">Reference proteome</keyword>
<evidence type="ECO:0000256" key="1">
    <source>
        <dbReference type="ARBA" id="ARBA00023002"/>
    </source>
</evidence>
<dbReference type="PANTHER" id="PTHR45934">
    <property type="entry name" value="FAD/NAD(P)-BINDING OXIDOREDUCTASE FAMILY PROTEIN"/>
    <property type="match status" value="1"/>
</dbReference>
<dbReference type="PRINTS" id="PR00420">
    <property type="entry name" value="RNGMNOXGNASE"/>
</dbReference>
<name>A0A7J6VTH7_THATH</name>
<keyword evidence="1" id="KW-0560">Oxidoreductase</keyword>
<evidence type="ECO:0000313" key="3">
    <source>
        <dbReference type="EMBL" id="KAF5188203.1"/>
    </source>
</evidence>
<dbReference type="EMBL" id="JABWDY010027077">
    <property type="protein sequence ID" value="KAF5188203.1"/>
    <property type="molecule type" value="Genomic_DNA"/>
</dbReference>
<evidence type="ECO:0000256" key="2">
    <source>
        <dbReference type="ARBA" id="ARBA00023033"/>
    </source>
</evidence>
<dbReference type="InterPro" id="IPR036188">
    <property type="entry name" value="FAD/NAD-bd_sf"/>
</dbReference>
<protein>
    <submittedName>
        <fullName evidence="3">Monooxygenase</fullName>
    </submittedName>
</protein>
<organism evidence="3 4">
    <name type="scientific">Thalictrum thalictroides</name>
    <name type="common">Rue-anemone</name>
    <name type="synonym">Anemone thalictroides</name>
    <dbReference type="NCBI Taxonomy" id="46969"/>
    <lineage>
        <taxon>Eukaryota</taxon>
        <taxon>Viridiplantae</taxon>
        <taxon>Streptophyta</taxon>
        <taxon>Embryophyta</taxon>
        <taxon>Tracheophyta</taxon>
        <taxon>Spermatophyta</taxon>
        <taxon>Magnoliopsida</taxon>
        <taxon>Ranunculales</taxon>
        <taxon>Ranunculaceae</taxon>
        <taxon>Thalictroideae</taxon>
        <taxon>Thalictrum</taxon>
    </lineage>
</organism>
<comment type="caution">
    <text evidence="3">The sequence shown here is derived from an EMBL/GenBank/DDBJ whole genome shotgun (WGS) entry which is preliminary data.</text>
</comment>
<dbReference type="OrthoDB" id="655030at2759"/>
<dbReference type="SUPFAM" id="SSF51905">
    <property type="entry name" value="FAD/NAD(P)-binding domain"/>
    <property type="match status" value="1"/>
</dbReference>
<proteinExistence type="predicted"/>
<gene>
    <name evidence="3" type="ORF">FRX31_022207</name>
</gene>
<dbReference type="Proteomes" id="UP000554482">
    <property type="component" value="Unassembled WGS sequence"/>
</dbReference>
<evidence type="ECO:0000313" key="4">
    <source>
        <dbReference type="Proteomes" id="UP000554482"/>
    </source>
</evidence>
<sequence length="476" mass="52690">MDPCKMEQFVLQNLGKVPKEVVDIIVQTSTSLDNIVSAPLRFRQPVNVLWAEASYKDNVGIAGDALHPMIPDIRLGGCAALEDGVILEKDRFQVTTDVDEDLVIDLKEYRTFVAKGCQALDAIGIGDTLRQHHQQLKGIVVSSTVSGLPASHMSFERKGKHGNHEIRCLRRKELLETLAKELLPGTIQFGAKVVSIDEANYFKLVHLADGSILKTKVLIGCDGINSVVGKWLGIPKPSVTGRVAIRGMAEIPDGHSFKETFLQFVGDGFRSGFIPCDQNTMYWFFTYTPSAQHKDTVDEEDPSKMKQFVLQNLGKVPKEIVDVVEQTGLDSIISAPLKFRQPLTLLWPGASYKDNVVVAGDALHPMTPDIGQGGCAALEDGVILARHLSQVFSRKVTEEISNEKEEYSRIKKSIKKFADERKWRSFELIATAYMVGMIQQSSGKFINLFRDKILASYLAGLFLKTADFDCGKITSS</sequence>
<dbReference type="Gene3D" id="3.50.50.60">
    <property type="entry name" value="FAD/NAD(P)-binding domain"/>
    <property type="match status" value="2"/>
</dbReference>
<accession>A0A7J6VTH7</accession>
<dbReference type="InterPro" id="IPR044560">
    <property type="entry name" value="MOase"/>
</dbReference>
<dbReference type="PANTHER" id="PTHR45934:SF28">
    <property type="entry name" value="OS03G0153100 PROTEIN"/>
    <property type="match status" value="1"/>
</dbReference>
<reference evidence="3 4" key="1">
    <citation type="submission" date="2020-06" db="EMBL/GenBank/DDBJ databases">
        <title>Transcriptomic and genomic resources for Thalictrum thalictroides and T. hernandezii: Facilitating candidate gene discovery in an emerging model plant lineage.</title>
        <authorList>
            <person name="Arias T."/>
            <person name="Riano-Pachon D.M."/>
            <person name="Di Stilio V.S."/>
        </authorList>
    </citation>
    <scope>NUCLEOTIDE SEQUENCE [LARGE SCALE GENOMIC DNA]</scope>
    <source>
        <strain evidence="4">cv. WT478/WT964</strain>
        <tissue evidence="3">Leaves</tissue>
    </source>
</reference>
<dbReference type="AlphaFoldDB" id="A0A7J6VTH7"/>
<keyword evidence="2 3" id="KW-0503">Monooxygenase</keyword>
<dbReference type="GO" id="GO:0004497">
    <property type="term" value="F:monooxygenase activity"/>
    <property type="evidence" value="ECO:0007669"/>
    <property type="project" value="UniProtKB-KW"/>
</dbReference>